<keyword evidence="12" id="KW-0753">Steroid metabolism</keyword>
<dbReference type="GO" id="GO:0016126">
    <property type="term" value="P:sterol biosynthetic process"/>
    <property type="evidence" value="ECO:0007669"/>
    <property type="project" value="UniProtKB-KW"/>
</dbReference>
<organism evidence="14 15">
    <name type="scientific">Achaetomium macrosporum</name>
    <dbReference type="NCBI Taxonomy" id="79813"/>
    <lineage>
        <taxon>Eukaryota</taxon>
        <taxon>Fungi</taxon>
        <taxon>Dikarya</taxon>
        <taxon>Ascomycota</taxon>
        <taxon>Pezizomycotina</taxon>
        <taxon>Sordariomycetes</taxon>
        <taxon>Sordariomycetidae</taxon>
        <taxon>Sordariales</taxon>
        <taxon>Chaetomiaceae</taxon>
        <taxon>Achaetomium</taxon>
    </lineage>
</organism>
<evidence type="ECO:0000313" key="15">
    <source>
        <dbReference type="Proteomes" id="UP001303760"/>
    </source>
</evidence>
<keyword evidence="8" id="KW-0756">Sterol biosynthesis</keyword>
<evidence type="ECO:0000256" key="10">
    <source>
        <dbReference type="ARBA" id="ARBA00023136"/>
    </source>
</evidence>
<evidence type="ECO:0000256" key="4">
    <source>
        <dbReference type="ARBA" id="ARBA00022692"/>
    </source>
</evidence>
<dbReference type="AlphaFoldDB" id="A0AAN7CGP9"/>
<keyword evidence="3" id="KW-0444">Lipid biosynthesis</keyword>
<evidence type="ECO:0000256" key="12">
    <source>
        <dbReference type="ARBA" id="ARBA00023221"/>
    </source>
</evidence>
<comment type="similarity">
    <text evidence="2">Belongs to the ERG28 family.</text>
</comment>
<dbReference type="EMBL" id="MU860033">
    <property type="protein sequence ID" value="KAK4240772.1"/>
    <property type="molecule type" value="Genomic_DNA"/>
</dbReference>
<keyword evidence="5" id="KW-0256">Endoplasmic reticulum</keyword>
<evidence type="ECO:0000256" key="6">
    <source>
        <dbReference type="ARBA" id="ARBA00022955"/>
    </source>
</evidence>
<evidence type="ECO:0000256" key="7">
    <source>
        <dbReference type="ARBA" id="ARBA00022989"/>
    </source>
</evidence>
<proteinExistence type="inferred from homology"/>
<dbReference type="PANTHER" id="PTHR15451:SF19">
    <property type="entry name" value="ERGOSTEROL BIOSYNTHETIC PROTEIN 28 HOMOLOG"/>
    <property type="match status" value="1"/>
</dbReference>
<evidence type="ECO:0000256" key="1">
    <source>
        <dbReference type="ARBA" id="ARBA00004477"/>
    </source>
</evidence>
<gene>
    <name evidence="14" type="ORF">C8A03DRAFT_31046</name>
</gene>
<keyword evidence="4 13" id="KW-0812">Transmembrane</keyword>
<protein>
    <recommendedName>
        <fullName evidence="16">Ergosterol biosynthesis protein</fullName>
    </recommendedName>
</protein>
<feature type="transmembrane region" description="Helical" evidence="13">
    <location>
        <begin position="52"/>
        <end position="75"/>
    </location>
</feature>
<dbReference type="GO" id="GO:0005789">
    <property type="term" value="C:endoplasmic reticulum membrane"/>
    <property type="evidence" value="ECO:0007669"/>
    <property type="project" value="UniProtKB-SubCell"/>
</dbReference>
<accession>A0AAN7CGP9</accession>
<evidence type="ECO:0000256" key="3">
    <source>
        <dbReference type="ARBA" id="ARBA00022516"/>
    </source>
</evidence>
<evidence type="ECO:0000256" key="5">
    <source>
        <dbReference type="ARBA" id="ARBA00022824"/>
    </source>
</evidence>
<keyword evidence="6" id="KW-0752">Steroid biosynthesis</keyword>
<keyword evidence="9" id="KW-0443">Lipid metabolism</keyword>
<name>A0AAN7CGP9_9PEZI</name>
<evidence type="ECO:0000256" key="2">
    <source>
        <dbReference type="ARBA" id="ARBA00005377"/>
    </source>
</evidence>
<feature type="transmembrane region" description="Helical" evidence="13">
    <location>
        <begin position="12"/>
        <end position="31"/>
    </location>
</feature>
<dbReference type="PANTHER" id="PTHR15451">
    <property type="entry name" value="ERGOSTEROL BIOSYNTHETIC PROTEIN 28-RELATED"/>
    <property type="match status" value="1"/>
</dbReference>
<reference evidence="14" key="2">
    <citation type="submission" date="2023-05" db="EMBL/GenBank/DDBJ databases">
        <authorList>
            <consortium name="Lawrence Berkeley National Laboratory"/>
            <person name="Steindorff A."/>
            <person name="Hensen N."/>
            <person name="Bonometti L."/>
            <person name="Westerberg I."/>
            <person name="Brannstrom I.O."/>
            <person name="Guillou S."/>
            <person name="Cros-Aarteil S."/>
            <person name="Calhoun S."/>
            <person name="Haridas S."/>
            <person name="Kuo A."/>
            <person name="Mondo S."/>
            <person name="Pangilinan J."/>
            <person name="Riley R."/>
            <person name="Labutti K."/>
            <person name="Andreopoulos B."/>
            <person name="Lipzen A."/>
            <person name="Chen C."/>
            <person name="Yanf M."/>
            <person name="Daum C."/>
            <person name="Ng V."/>
            <person name="Clum A."/>
            <person name="Ohm R."/>
            <person name="Martin F."/>
            <person name="Silar P."/>
            <person name="Natvig D."/>
            <person name="Lalanne C."/>
            <person name="Gautier V."/>
            <person name="Ament-Velasquez S.L."/>
            <person name="Kruys A."/>
            <person name="Hutchinson M.I."/>
            <person name="Powell A.J."/>
            <person name="Barry K."/>
            <person name="Miller A.N."/>
            <person name="Grigoriev I.V."/>
            <person name="Debuchy R."/>
            <person name="Gladieux P."/>
            <person name="Thoren M.H."/>
            <person name="Johannesson H."/>
        </authorList>
    </citation>
    <scope>NUCLEOTIDE SEQUENCE</scope>
    <source>
        <strain evidence="14">CBS 532.94</strain>
    </source>
</reference>
<evidence type="ECO:0000256" key="9">
    <source>
        <dbReference type="ARBA" id="ARBA00023098"/>
    </source>
</evidence>
<evidence type="ECO:0000313" key="14">
    <source>
        <dbReference type="EMBL" id="KAK4240772.1"/>
    </source>
</evidence>
<comment type="subcellular location">
    <subcellularLocation>
        <location evidence="1">Endoplasmic reticulum membrane</location>
        <topology evidence="1">Multi-pass membrane protein</topology>
    </subcellularLocation>
</comment>
<evidence type="ECO:0000256" key="11">
    <source>
        <dbReference type="ARBA" id="ARBA00023166"/>
    </source>
</evidence>
<keyword evidence="15" id="KW-1185">Reference proteome</keyword>
<keyword evidence="10 13" id="KW-0472">Membrane</keyword>
<keyword evidence="11" id="KW-1207">Sterol metabolism</keyword>
<dbReference type="InterPro" id="IPR005352">
    <property type="entry name" value="Erg28"/>
</dbReference>
<feature type="transmembrane region" description="Helical" evidence="13">
    <location>
        <begin position="109"/>
        <end position="126"/>
    </location>
</feature>
<dbReference type="GO" id="GO:0030674">
    <property type="term" value="F:protein-macromolecule adaptor activity"/>
    <property type="evidence" value="ECO:0007669"/>
    <property type="project" value="TreeGrafter"/>
</dbReference>
<dbReference type="Proteomes" id="UP001303760">
    <property type="component" value="Unassembled WGS sequence"/>
</dbReference>
<evidence type="ECO:0008006" key="16">
    <source>
        <dbReference type="Google" id="ProtNLM"/>
    </source>
</evidence>
<reference evidence="14" key="1">
    <citation type="journal article" date="2023" name="Mol. Phylogenet. Evol.">
        <title>Genome-scale phylogeny and comparative genomics of the fungal order Sordariales.</title>
        <authorList>
            <person name="Hensen N."/>
            <person name="Bonometti L."/>
            <person name="Westerberg I."/>
            <person name="Brannstrom I.O."/>
            <person name="Guillou S."/>
            <person name="Cros-Aarteil S."/>
            <person name="Calhoun S."/>
            <person name="Haridas S."/>
            <person name="Kuo A."/>
            <person name="Mondo S."/>
            <person name="Pangilinan J."/>
            <person name="Riley R."/>
            <person name="LaButti K."/>
            <person name="Andreopoulos B."/>
            <person name="Lipzen A."/>
            <person name="Chen C."/>
            <person name="Yan M."/>
            <person name="Daum C."/>
            <person name="Ng V."/>
            <person name="Clum A."/>
            <person name="Steindorff A."/>
            <person name="Ohm R.A."/>
            <person name="Martin F."/>
            <person name="Silar P."/>
            <person name="Natvig D.O."/>
            <person name="Lalanne C."/>
            <person name="Gautier V."/>
            <person name="Ament-Velasquez S.L."/>
            <person name="Kruys A."/>
            <person name="Hutchinson M.I."/>
            <person name="Powell A.J."/>
            <person name="Barry K."/>
            <person name="Miller A.N."/>
            <person name="Grigoriev I.V."/>
            <person name="Debuchy R."/>
            <person name="Gladieux P."/>
            <person name="Hiltunen Thoren M."/>
            <person name="Johannesson H."/>
        </authorList>
    </citation>
    <scope>NUCLEOTIDE SEQUENCE</scope>
    <source>
        <strain evidence="14">CBS 532.94</strain>
    </source>
</reference>
<evidence type="ECO:0000256" key="8">
    <source>
        <dbReference type="ARBA" id="ARBA00023011"/>
    </source>
</evidence>
<dbReference type="Pfam" id="PF03694">
    <property type="entry name" value="Erg28"/>
    <property type="match status" value="1"/>
</dbReference>
<feature type="transmembrane region" description="Helical" evidence="13">
    <location>
        <begin position="81"/>
        <end position="102"/>
    </location>
</feature>
<comment type="caution">
    <text evidence="14">The sequence shown here is derived from an EMBL/GenBank/DDBJ whole genome shotgun (WGS) entry which is preliminary data.</text>
</comment>
<evidence type="ECO:0000256" key="13">
    <source>
        <dbReference type="SAM" id="Phobius"/>
    </source>
</evidence>
<sequence length="133" mass="15042">MAWHPAHDGLLPYFLIYTSVSAAIHTAVCYLSPPTASLAQFRGPTRPTSHGLLARVYGVKNTYTSLIRIYAAYHITNPELYHLAMCTFAGVLFLYGTEWLVYRTVRTREVGFPLVTASSGLIWMLAQREFYLH</sequence>
<keyword evidence="7 13" id="KW-1133">Transmembrane helix</keyword>